<evidence type="ECO:0000313" key="1">
    <source>
        <dbReference type="EMBL" id="KIL58474.1"/>
    </source>
</evidence>
<dbReference type="InParanoid" id="A0A0C2SWI8"/>
<name>A0A0C2SWI8_AMAMK</name>
<proteinExistence type="predicted"/>
<dbReference type="EMBL" id="KN818337">
    <property type="protein sequence ID" value="KIL58474.1"/>
    <property type="molecule type" value="Genomic_DNA"/>
</dbReference>
<sequence>MSIRPAIATMDGTPPLPMYKTPSLSPEEKAMWLTVHGLVPLSHDDSNWRKSKAKILVLNGLGRRLATFKSTKELLGVFADAAGGMS</sequence>
<gene>
    <name evidence="1" type="ORF">M378DRAFT_170549</name>
</gene>
<organism evidence="1 2">
    <name type="scientific">Amanita muscaria (strain Koide BX008)</name>
    <dbReference type="NCBI Taxonomy" id="946122"/>
    <lineage>
        <taxon>Eukaryota</taxon>
        <taxon>Fungi</taxon>
        <taxon>Dikarya</taxon>
        <taxon>Basidiomycota</taxon>
        <taxon>Agaricomycotina</taxon>
        <taxon>Agaricomycetes</taxon>
        <taxon>Agaricomycetidae</taxon>
        <taxon>Agaricales</taxon>
        <taxon>Pluteineae</taxon>
        <taxon>Amanitaceae</taxon>
        <taxon>Amanita</taxon>
    </lineage>
</organism>
<dbReference type="AlphaFoldDB" id="A0A0C2SWI8"/>
<keyword evidence="2" id="KW-1185">Reference proteome</keyword>
<evidence type="ECO:0000313" key="2">
    <source>
        <dbReference type="Proteomes" id="UP000054549"/>
    </source>
</evidence>
<dbReference type="Proteomes" id="UP000054549">
    <property type="component" value="Unassembled WGS sequence"/>
</dbReference>
<accession>A0A0C2SWI8</accession>
<dbReference type="HOGENOM" id="CLU_2497394_0_0_1"/>
<protein>
    <submittedName>
        <fullName evidence="1">Uncharacterized protein</fullName>
    </submittedName>
</protein>
<reference evidence="1 2" key="1">
    <citation type="submission" date="2014-04" db="EMBL/GenBank/DDBJ databases">
        <title>Evolutionary Origins and Diversification of the Mycorrhizal Mutualists.</title>
        <authorList>
            <consortium name="DOE Joint Genome Institute"/>
            <consortium name="Mycorrhizal Genomics Consortium"/>
            <person name="Kohler A."/>
            <person name="Kuo A."/>
            <person name="Nagy L.G."/>
            <person name="Floudas D."/>
            <person name="Copeland A."/>
            <person name="Barry K.W."/>
            <person name="Cichocki N."/>
            <person name="Veneault-Fourrey C."/>
            <person name="LaButti K."/>
            <person name="Lindquist E.A."/>
            <person name="Lipzen A."/>
            <person name="Lundell T."/>
            <person name="Morin E."/>
            <person name="Murat C."/>
            <person name="Riley R."/>
            <person name="Ohm R."/>
            <person name="Sun H."/>
            <person name="Tunlid A."/>
            <person name="Henrissat B."/>
            <person name="Grigoriev I.V."/>
            <person name="Hibbett D.S."/>
            <person name="Martin F."/>
        </authorList>
    </citation>
    <scope>NUCLEOTIDE SEQUENCE [LARGE SCALE GENOMIC DNA]</scope>
    <source>
        <strain evidence="1 2">Koide BX008</strain>
    </source>
</reference>